<evidence type="ECO:0000259" key="3">
    <source>
        <dbReference type="PROSITE" id="PS51272"/>
    </source>
</evidence>
<comment type="caution">
    <text evidence="4">The sequence shown here is derived from an EMBL/GenBank/DDBJ whole genome shotgun (WGS) entry which is preliminary data.</text>
</comment>
<accession>A0ABS4HWV4</accession>
<feature type="chain" id="PRO_5045481560" description="SLH domain-containing protein" evidence="2">
    <location>
        <begin position="25"/>
        <end position="1085"/>
    </location>
</feature>
<feature type="region of interest" description="Disordered" evidence="1">
    <location>
        <begin position="32"/>
        <end position="56"/>
    </location>
</feature>
<gene>
    <name evidence="4" type="ORF">J2Z65_002062</name>
</gene>
<organism evidence="4 5">
    <name type="scientific">Paenibacillus aceris</name>
    <dbReference type="NCBI Taxonomy" id="869555"/>
    <lineage>
        <taxon>Bacteria</taxon>
        <taxon>Bacillati</taxon>
        <taxon>Bacillota</taxon>
        <taxon>Bacilli</taxon>
        <taxon>Bacillales</taxon>
        <taxon>Paenibacillaceae</taxon>
        <taxon>Paenibacillus</taxon>
    </lineage>
</organism>
<evidence type="ECO:0000256" key="1">
    <source>
        <dbReference type="SAM" id="MobiDB-lite"/>
    </source>
</evidence>
<evidence type="ECO:0000313" key="4">
    <source>
        <dbReference type="EMBL" id="MBP1962846.1"/>
    </source>
</evidence>
<evidence type="ECO:0000256" key="2">
    <source>
        <dbReference type="SAM" id="SignalP"/>
    </source>
</evidence>
<sequence length="1085" mass="117274">MRKEIALILSFMLLCYCLTPFVYAEEDVSQTTQTTSATPSTKPVAKPSAKPVAKPAASSTVTADTYLADQLSDLKGLSKDDKKKINQMLKMGVIENGTAGTFGVNEVITRAQLAKPAVLVLGLTLAPTVKYSTFVDVKQDDPSMPYIEALKAASLAYDAVDNKYDPDGGVTRQELAMLLIKGLGLDEKAKATAPTKDETVDDTYKSYVAYALQQKLMTNLTGGKFGGKNAVTRKVLALTAYEAWRLHTSTAKPAKASIAELKVIGKNKLSVRLNRDVDSNKAVLNITKASFLDSDNKPVKFEPITTWSDDETTATLEMGDNFEFSQYQVILSGVDVADGTMAFMPENERAAKIEFAGGDKLPWSKAVIEYKAVNQYGEPMKLSAGNMSIYVSSLKRVTSTILADSNAIVLDLTELTPESTFTVNLLERSGYINVSKTFTVGDLPQVKKVDLGDAKSNIKLPVGQLVFQAGGRAYLSFKAYDQYGTRIVDPKILNMGIFKNYTGAWGNVFKTDVPNDFVDFDNDGYPELQLVAYPDLDSNKDVTVNLMFNDEQVSQTITVAAPKSAYTVVIGPVTIALTEGDLNKEIGLKVIDSANQELTSTEIAALETAGKISVFATGGLVLEADPATRKDPKTGIERPVKINLNGAIRIKQVTAPGPATINVRVNGLNQTVTYPLMVDSARKPNSIKLDEGNSARNILLINTLEKAKTSGVFKIYDQFDEAYFTKRSDYKVEMKLEKLSGVTGAVYTTGAVTLNDANPVLLREITDIVTNKGEGQSITFKTDPTKKGSYKLTATLVHLDANGQIQERLSTDSLVVDVDDVNSPYLTYSLNLGSSSDLLAVGRILYDAGKINSVTNATYLFNNYSQLAREVTILTKDSGGLETGLTVKVRAITSDNPKAMAYSNGKIIGLDSGKFNLTVFFDTPNGVKSLTQSLGSGIDSMAPTGLKVSGSPKTVTGGLKMNLNGLYLWDGTLMGQLQATTNYGSFTNFCKDSKNNVTSCASATSIQDQIMPANDFIGLQAFIGDIVYTELDASKQDSISVNPNFTLAYTRNPKSSDPTQNNIQQFNIYVVGGTSLAKYTIILNP</sequence>
<dbReference type="Pfam" id="PF00395">
    <property type="entry name" value="SLH"/>
    <property type="match status" value="2"/>
</dbReference>
<evidence type="ECO:0000313" key="5">
    <source>
        <dbReference type="Proteomes" id="UP001519344"/>
    </source>
</evidence>
<keyword evidence="2" id="KW-0732">Signal</keyword>
<feature type="signal peptide" evidence="2">
    <location>
        <begin position="1"/>
        <end position="24"/>
    </location>
</feature>
<dbReference type="InterPro" id="IPR001119">
    <property type="entry name" value="SLH_dom"/>
</dbReference>
<dbReference type="RefSeq" id="WP_167065072.1">
    <property type="nucleotide sequence ID" value="NZ_JAAOZR010000042.1"/>
</dbReference>
<dbReference type="Proteomes" id="UP001519344">
    <property type="component" value="Unassembled WGS sequence"/>
</dbReference>
<dbReference type="EMBL" id="JAGGKV010000004">
    <property type="protein sequence ID" value="MBP1962846.1"/>
    <property type="molecule type" value="Genomic_DNA"/>
</dbReference>
<name>A0ABS4HWV4_9BACL</name>
<proteinExistence type="predicted"/>
<feature type="domain" description="SLH" evidence="3">
    <location>
        <begin position="130"/>
        <end position="193"/>
    </location>
</feature>
<dbReference type="PROSITE" id="PS51272">
    <property type="entry name" value="SLH"/>
    <property type="match status" value="1"/>
</dbReference>
<reference evidence="4 5" key="1">
    <citation type="submission" date="2021-03" db="EMBL/GenBank/DDBJ databases">
        <title>Genomic Encyclopedia of Type Strains, Phase IV (KMG-IV): sequencing the most valuable type-strain genomes for metagenomic binning, comparative biology and taxonomic classification.</title>
        <authorList>
            <person name="Goeker M."/>
        </authorList>
    </citation>
    <scope>NUCLEOTIDE SEQUENCE [LARGE SCALE GENOMIC DNA]</scope>
    <source>
        <strain evidence="4 5">DSM 24950</strain>
    </source>
</reference>
<keyword evidence="5" id="KW-1185">Reference proteome</keyword>
<protein>
    <recommendedName>
        <fullName evidence="3">SLH domain-containing protein</fullName>
    </recommendedName>
</protein>